<feature type="coiled-coil region" evidence="1">
    <location>
        <begin position="450"/>
        <end position="516"/>
    </location>
</feature>
<name>A0A2P6V7M3_9CHLO</name>
<dbReference type="AlphaFoldDB" id="A0A2P6V7M3"/>
<evidence type="ECO:0000256" key="1">
    <source>
        <dbReference type="SAM" id="Coils"/>
    </source>
</evidence>
<evidence type="ECO:0000256" key="2">
    <source>
        <dbReference type="SAM" id="MobiDB-lite"/>
    </source>
</evidence>
<reference evidence="4 5" key="1">
    <citation type="journal article" date="2018" name="Plant J.">
        <title>Genome sequences of Chlorella sorokiniana UTEX 1602 and Micractinium conductrix SAG 241.80: implications to maltose excretion by a green alga.</title>
        <authorList>
            <person name="Arriola M.B."/>
            <person name="Velmurugan N."/>
            <person name="Zhang Y."/>
            <person name="Plunkett M.H."/>
            <person name="Hondzo H."/>
            <person name="Barney B.M."/>
        </authorList>
    </citation>
    <scope>NUCLEOTIDE SEQUENCE [LARGE SCALE GENOMIC DNA]</scope>
    <source>
        <strain evidence="4 5">SAG 241.80</strain>
    </source>
</reference>
<comment type="caution">
    <text evidence="4">The sequence shown here is derived from an EMBL/GenBank/DDBJ whole genome shotgun (WGS) entry which is preliminary data.</text>
</comment>
<protein>
    <submittedName>
        <fullName evidence="4">Uncharacterized protein</fullName>
    </submittedName>
</protein>
<dbReference type="PANTHER" id="PTHR45615">
    <property type="entry name" value="MYOSIN HEAVY CHAIN, NON-MUSCLE"/>
    <property type="match status" value="1"/>
</dbReference>
<dbReference type="PANTHER" id="PTHR45615:SF66">
    <property type="entry name" value="CARD DOMAIN-CONTAINING PROTEIN"/>
    <property type="match status" value="1"/>
</dbReference>
<feature type="region of interest" description="Disordered" evidence="2">
    <location>
        <begin position="742"/>
        <end position="769"/>
    </location>
</feature>
<feature type="coiled-coil region" evidence="1">
    <location>
        <begin position="137"/>
        <end position="231"/>
    </location>
</feature>
<keyword evidence="3" id="KW-0812">Transmembrane</keyword>
<dbReference type="OrthoDB" id="515512at2759"/>
<keyword evidence="1" id="KW-0175">Coiled coil</keyword>
<evidence type="ECO:0000313" key="4">
    <source>
        <dbReference type="EMBL" id="PSC70087.1"/>
    </source>
</evidence>
<accession>A0A2P6V7M3</accession>
<feature type="compositionally biased region" description="Low complexity" evidence="2">
    <location>
        <begin position="742"/>
        <end position="751"/>
    </location>
</feature>
<sequence length="883" mass="91854">MAVEFAQAGRLTPEAARQRMQQTTAEQLAALTTDPAFGEWQARKAVRENRARVATNLLAVGACVALAVVMALLKPATSGPPDYVTPAFYPPEATYGEVPHSAKGLDDLMSAVAASAVVHDRKLNAPGAATGGHPMDAEEVQLVLEMAAARLATAQAEAEAAQDAAADLALRLHQAEETAAMAMLRAAEREADAEQAEATAAEQTAQAVVEVEELRRKLAAAEAAAERAASLAEATASVAGALFDAHQPAASMEQPAPPAEEEFADLVAAPLAGDAPYALPSMGAALALLGRTTTPPLTPTTIAIGTLAAAAATALVAAAVLAARGRRRVAAEAARAAALAARLKEAAYAKDAAEQSLGMLEREVQALTKQLEDAQAAVADASSPKIGTAPMPPLPGLGTPRTPGACELPPPPASLVEKFLRDHNFLAVKQEQMTEWLEMEGQFGEMQAALGELQAALAEKDEQIQAFEQDLSSANEHTSLELRTREDQLLQVRTWLDEAQEELLETQAALQEREAECRRVGMQLEAMRAVTADAQGSASDAEGHDEALRRQNLELVSQLQAVTAAYEAMREQLVATAGAINRPGSPVRMLAAFNRPASAASTLPGTPADLGREVQSCLEMMRATRAQLADRLAHSQGVCEAMIADCRQGSAAGADQGDEPAKAPSTAGALLAAADNAAAAMDAPFGSPAAPSPLPGGVVETNPLFEAESSGEGWEGEEMALLGAAPSPAVLGISQRHNVAASTSTSKATSSHMSGASAGDCTPTSDAEGSMRNAWSAARGRVAEVRARHNGWDLAGFVRDLGFEIEEEEAAAEDAAAVGRVEFEVLRGRAEEVLAAAAACADTSPERALAGEAMAVVREWQFPAQRINTPPPSPFWRLLGLQA</sequence>
<evidence type="ECO:0000256" key="3">
    <source>
        <dbReference type="SAM" id="Phobius"/>
    </source>
</evidence>
<proteinExistence type="predicted"/>
<evidence type="ECO:0000313" key="5">
    <source>
        <dbReference type="Proteomes" id="UP000239649"/>
    </source>
</evidence>
<organism evidence="4 5">
    <name type="scientific">Micractinium conductrix</name>
    <dbReference type="NCBI Taxonomy" id="554055"/>
    <lineage>
        <taxon>Eukaryota</taxon>
        <taxon>Viridiplantae</taxon>
        <taxon>Chlorophyta</taxon>
        <taxon>core chlorophytes</taxon>
        <taxon>Trebouxiophyceae</taxon>
        <taxon>Chlorellales</taxon>
        <taxon>Chlorellaceae</taxon>
        <taxon>Chlorella clade</taxon>
        <taxon>Micractinium</taxon>
    </lineage>
</organism>
<feature type="coiled-coil region" evidence="1">
    <location>
        <begin position="343"/>
        <end position="377"/>
    </location>
</feature>
<feature type="transmembrane region" description="Helical" evidence="3">
    <location>
        <begin position="53"/>
        <end position="73"/>
    </location>
</feature>
<keyword evidence="3" id="KW-1133">Transmembrane helix</keyword>
<dbReference type="Proteomes" id="UP000239649">
    <property type="component" value="Unassembled WGS sequence"/>
</dbReference>
<dbReference type="EMBL" id="LHPF02000022">
    <property type="protein sequence ID" value="PSC70087.1"/>
    <property type="molecule type" value="Genomic_DNA"/>
</dbReference>
<keyword evidence="5" id="KW-1185">Reference proteome</keyword>
<keyword evidence="3" id="KW-0472">Membrane</keyword>
<gene>
    <name evidence="4" type="ORF">C2E20_6462</name>
</gene>